<feature type="transmembrane region" description="Helical" evidence="7">
    <location>
        <begin position="28"/>
        <end position="48"/>
    </location>
</feature>
<reference evidence="8" key="1">
    <citation type="submission" date="2019-08" db="EMBL/GenBank/DDBJ databases">
        <authorList>
            <person name="Kucharzyk K."/>
            <person name="Murdoch R.W."/>
            <person name="Higgins S."/>
            <person name="Loffler F."/>
        </authorList>
    </citation>
    <scope>NUCLEOTIDE SEQUENCE</scope>
</reference>
<keyword evidence="3 7" id="KW-0812">Transmembrane</keyword>
<evidence type="ECO:0000256" key="6">
    <source>
        <dbReference type="SAM" id="MobiDB-lite"/>
    </source>
</evidence>
<dbReference type="InterPro" id="IPR001640">
    <property type="entry name" value="Lgt"/>
</dbReference>
<keyword evidence="8" id="KW-0449">Lipoprotein</keyword>
<feature type="transmembrane region" description="Helical" evidence="7">
    <location>
        <begin position="179"/>
        <end position="202"/>
    </location>
</feature>
<evidence type="ECO:0000256" key="4">
    <source>
        <dbReference type="ARBA" id="ARBA00022989"/>
    </source>
</evidence>
<feature type="transmembrane region" description="Helical" evidence="7">
    <location>
        <begin position="243"/>
        <end position="261"/>
    </location>
</feature>
<keyword evidence="4 7" id="KW-1133">Transmembrane helix</keyword>
<evidence type="ECO:0000256" key="7">
    <source>
        <dbReference type="SAM" id="Phobius"/>
    </source>
</evidence>
<feature type="region of interest" description="Disordered" evidence="6">
    <location>
        <begin position="271"/>
        <end position="320"/>
    </location>
</feature>
<accession>A0A644XMY2</accession>
<feature type="transmembrane region" description="Helical" evidence="7">
    <location>
        <begin position="132"/>
        <end position="150"/>
    </location>
</feature>
<feature type="transmembrane region" description="Helical" evidence="7">
    <location>
        <begin position="102"/>
        <end position="120"/>
    </location>
</feature>
<evidence type="ECO:0000256" key="3">
    <source>
        <dbReference type="ARBA" id="ARBA00022692"/>
    </source>
</evidence>
<comment type="caution">
    <text evidence="8">The sequence shown here is derived from an EMBL/GenBank/DDBJ whole genome shotgun (WGS) entry which is preliminary data.</text>
</comment>
<dbReference type="PANTHER" id="PTHR30589:SF0">
    <property type="entry name" value="PHOSPHATIDYLGLYCEROL--PROLIPOPROTEIN DIACYLGLYCERYL TRANSFERASE"/>
    <property type="match status" value="1"/>
</dbReference>
<proteinExistence type="inferred from homology"/>
<dbReference type="HAMAP" id="MF_01147">
    <property type="entry name" value="Lgt"/>
    <property type="match status" value="1"/>
</dbReference>
<dbReference type="AlphaFoldDB" id="A0A644XMY2"/>
<keyword evidence="5 7" id="KW-0472">Membrane</keyword>
<keyword evidence="2 8" id="KW-0808">Transferase</keyword>
<evidence type="ECO:0000256" key="5">
    <source>
        <dbReference type="ARBA" id="ARBA00023136"/>
    </source>
</evidence>
<evidence type="ECO:0000313" key="8">
    <source>
        <dbReference type="EMBL" id="MPM17546.1"/>
    </source>
</evidence>
<feature type="transmembrane region" description="Helical" evidence="7">
    <location>
        <begin position="60"/>
        <end position="82"/>
    </location>
</feature>
<dbReference type="GO" id="GO:0042158">
    <property type="term" value="P:lipoprotein biosynthetic process"/>
    <property type="evidence" value="ECO:0007669"/>
    <property type="project" value="InterPro"/>
</dbReference>
<organism evidence="8">
    <name type="scientific">bioreactor metagenome</name>
    <dbReference type="NCBI Taxonomy" id="1076179"/>
    <lineage>
        <taxon>unclassified sequences</taxon>
        <taxon>metagenomes</taxon>
        <taxon>ecological metagenomes</taxon>
    </lineage>
</organism>
<dbReference type="GO" id="GO:0005886">
    <property type="term" value="C:plasma membrane"/>
    <property type="evidence" value="ECO:0007669"/>
    <property type="project" value="InterPro"/>
</dbReference>
<keyword evidence="1" id="KW-1003">Cell membrane</keyword>
<feature type="transmembrane region" description="Helical" evidence="7">
    <location>
        <begin position="214"/>
        <end position="231"/>
    </location>
</feature>
<dbReference type="GO" id="GO:0008961">
    <property type="term" value="F:phosphatidylglycerol-prolipoprotein diacylglyceryl transferase activity"/>
    <property type="evidence" value="ECO:0007669"/>
    <property type="project" value="InterPro"/>
</dbReference>
<dbReference type="EC" id="2.4.99.-" evidence="8"/>
<evidence type="ECO:0000256" key="1">
    <source>
        <dbReference type="ARBA" id="ARBA00022475"/>
    </source>
</evidence>
<dbReference type="PANTHER" id="PTHR30589">
    <property type="entry name" value="PROLIPOPROTEIN DIACYLGLYCERYL TRANSFERASE"/>
    <property type="match status" value="1"/>
</dbReference>
<protein>
    <submittedName>
        <fullName evidence="8">Prolipoprotein diacylglyceryl transferase</fullName>
        <ecNumber evidence="8">2.4.99.-</ecNumber>
    </submittedName>
</protein>
<name>A0A644XMY2_9ZZZZ</name>
<dbReference type="NCBIfam" id="TIGR00544">
    <property type="entry name" value="lgt"/>
    <property type="match status" value="1"/>
</dbReference>
<dbReference type="Pfam" id="PF01790">
    <property type="entry name" value="LGT"/>
    <property type="match status" value="1"/>
</dbReference>
<sequence length="320" mass="35142">MYLHLLQPFASAMKLPSRVAFSISGFDIYWSGLLLAVGIIFAILLAQVESKRKKLPEDTAVDLCLIGIPVGVVFARLAYILLHLSYYKADPLSMLYFWDGGLSVYGAIAGVLAGIIVYSLAKKLKFFSLTDLLAPGLLLAQAFALWGNFFDQTNYGPEVKSASLEWFPFSVLIEKTDTIHYAVFFYGFVWCALVFAALWLIIRKRAKREGAVTLWYLLLYSVGEFALEFLRQSSETVFGSIRITQLVFGVLALAALLLLILRSGKKPAAEDVAAAPSEEPAKETETEAATEPQEKTEPAAAESAPAEEPPAPNDETPKEA</sequence>
<dbReference type="EMBL" id="VSSQ01002816">
    <property type="protein sequence ID" value="MPM17546.1"/>
    <property type="molecule type" value="Genomic_DNA"/>
</dbReference>
<gene>
    <name evidence="8" type="primary">lgt_24</name>
    <name evidence="8" type="ORF">SDC9_63942</name>
</gene>
<keyword evidence="8" id="KW-0328">Glycosyltransferase</keyword>
<evidence type="ECO:0000256" key="2">
    <source>
        <dbReference type="ARBA" id="ARBA00022679"/>
    </source>
</evidence>